<keyword evidence="1" id="KW-0472">Membrane</keyword>
<keyword evidence="1" id="KW-1133">Transmembrane helix</keyword>
<organism evidence="2">
    <name type="scientific">freshwater metagenome</name>
    <dbReference type="NCBI Taxonomy" id="449393"/>
    <lineage>
        <taxon>unclassified sequences</taxon>
        <taxon>metagenomes</taxon>
        <taxon>ecological metagenomes</taxon>
    </lineage>
</organism>
<accession>A0A6J6FZ10</accession>
<evidence type="ECO:0000256" key="1">
    <source>
        <dbReference type="SAM" id="Phobius"/>
    </source>
</evidence>
<sequence>MKPNRAFIEKGWILVSIGYGGVRAALVWTFLKKYGVNPYVFSLIEFSSAGVYGLSSARVVGAIVDANWNLLRSWVPVAVLSYAAPDVYVFASAGHLPGSMVEMLLGIVGVTAVITAVGLVVQVRKGRTTTNHQKTTHTDPSQIG</sequence>
<keyword evidence="1" id="KW-0812">Transmembrane</keyword>
<feature type="transmembrane region" description="Helical" evidence="1">
    <location>
        <begin position="12"/>
        <end position="31"/>
    </location>
</feature>
<dbReference type="AlphaFoldDB" id="A0A6J6FZ10"/>
<feature type="transmembrane region" description="Helical" evidence="1">
    <location>
        <begin position="103"/>
        <end position="121"/>
    </location>
</feature>
<name>A0A6J6FZ10_9ZZZZ</name>
<evidence type="ECO:0000313" key="2">
    <source>
        <dbReference type="EMBL" id="CAB4592194.1"/>
    </source>
</evidence>
<gene>
    <name evidence="2" type="ORF">UFOPK1808_00222</name>
</gene>
<proteinExistence type="predicted"/>
<protein>
    <submittedName>
        <fullName evidence="2">Unannotated protein</fullName>
    </submittedName>
</protein>
<dbReference type="EMBL" id="CAEZUL010000013">
    <property type="protein sequence ID" value="CAB4592194.1"/>
    <property type="molecule type" value="Genomic_DNA"/>
</dbReference>
<reference evidence="2" key="1">
    <citation type="submission" date="2020-05" db="EMBL/GenBank/DDBJ databases">
        <authorList>
            <person name="Chiriac C."/>
            <person name="Salcher M."/>
            <person name="Ghai R."/>
            <person name="Kavagutti S V."/>
        </authorList>
    </citation>
    <scope>NUCLEOTIDE SEQUENCE</scope>
</reference>